<keyword evidence="3" id="KW-1133">Transmembrane helix</keyword>
<keyword evidence="7" id="KW-1185">Reference proteome</keyword>
<dbReference type="EMBL" id="SWLB01000025">
    <property type="protein sequence ID" value="KAF3322454.1"/>
    <property type="molecule type" value="Genomic_DNA"/>
</dbReference>
<feature type="compositionally biased region" description="Polar residues" evidence="5">
    <location>
        <begin position="1"/>
        <end position="14"/>
    </location>
</feature>
<dbReference type="GO" id="GO:0008320">
    <property type="term" value="F:protein transmembrane transporter activity"/>
    <property type="evidence" value="ECO:0007669"/>
    <property type="project" value="TreeGrafter"/>
</dbReference>
<evidence type="ECO:0000256" key="1">
    <source>
        <dbReference type="ARBA" id="ARBA00004141"/>
    </source>
</evidence>
<evidence type="ECO:0000313" key="7">
    <source>
        <dbReference type="Proteomes" id="UP000623129"/>
    </source>
</evidence>
<organism evidence="6 7">
    <name type="scientific">Carex littledalei</name>
    <dbReference type="NCBI Taxonomy" id="544730"/>
    <lineage>
        <taxon>Eukaryota</taxon>
        <taxon>Viridiplantae</taxon>
        <taxon>Streptophyta</taxon>
        <taxon>Embryophyta</taxon>
        <taxon>Tracheophyta</taxon>
        <taxon>Spermatophyta</taxon>
        <taxon>Magnoliopsida</taxon>
        <taxon>Liliopsida</taxon>
        <taxon>Poales</taxon>
        <taxon>Cyperaceae</taxon>
        <taxon>Cyperoideae</taxon>
        <taxon>Cariceae</taxon>
        <taxon>Carex</taxon>
        <taxon>Carex subgen. Euthyceras</taxon>
    </lineage>
</organism>
<keyword evidence="2" id="KW-0812">Transmembrane</keyword>
<dbReference type="OrthoDB" id="159299at2759"/>
<dbReference type="Pfam" id="PF02466">
    <property type="entry name" value="Tim17"/>
    <property type="match status" value="1"/>
</dbReference>
<keyword evidence="4" id="KW-0472">Membrane</keyword>
<proteinExistence type="predicted"/>
<evidence type="ECO:0000256" key="5">
    <source>
        <dbReference type="SAM" id="MobiDB-lite"/>
    </source>
</evidence>
<protein>
    <submittedName>
        <fullName evidence="6">Mitochondrial import inner membrane translocase subunit TIM23-1-like protein</fullName>
    </submittedName>
</protein>
<reference evidence="6" key="1">
    <citation type="submission" date="2020-01" db="EMBL/GenBank/DDBJ databases">
        <title>Genome sequence of Kobresia littledalei, the first chromosome-level genome in the family Cyperaceae.</title>
        <authorList>
            <person name="Qu G."/>
        </authorList>
    </citation>
    <scope>NUCLEOTIDE SEQUENCE</scope>
    <source>
        <strain evidence="6">C.B.Clarke</strain>
        <tissue evidence="6">Leaf</tissue>
    </source>
</reference>
<feature type="region of interest" description="Disordered" evidence="5">
    <location>
        <begin position="1"/>
        <end position="27"/>
    </location>
</feature>
<sequence length="192" mass="20615">MAGPTTFQSGNNSSSHDEESGRRQYNPYQDLNIPYRTLYDLPTSPEFLFEEESRAQRRSWGENLTYYTGLGYLGGSVAGASVGFRRATIAAEPRDSFKIRTNRILNSCGQDGRRFGNRMGVIGLLFAGMESGMVELRGTDDWINTVVAGLGTGTAFRAAGGVRSAAVAGALGGLMAAGAVAGRQVMKRYVPI</sequence>
<dbReference type="PANTHER" id="PTHR15371:SF0">
    <property type="entry name" value="SD19278P"/>
    <property type="match status" value="1"/>
</dbReference>
<evidence type="ECO:0000256" key="4">
    <source>
        <dbReference type="ARBA" id="ARBA00023136"/>
    </source>
</evidence>
<dbReference type="InterPro" id="IPR045238">
    <property type="entry name" value="Tim23-like"/>
</dbReference>
<dbReference type="GO" id="GO:0005744">
    <property type="term" value="C:TIM23 mitochondrial import inner membrane translocase complex"/>
    <property type="evidence" value="ECO:0007669"/>
    <property type="project" value="TreeGrafter"/>
</dbReference>
<dbReference type="PANTHER" id="PTHR15371">
    <property type="entry name" value="TIM23"/>
    <property type="match status" value="1"/>
</dbReference>
<dbReference type="Proteomes" id="UP000623129">
    <property type="component" value="Unassembled WGS sequence"/>
</dbReference>
<name>A0A833VFB8_9POAL</name>
<evidence type="ECO:0000256" key="2">
    <source>
        <dbReference type="ARBA" id="ARBA00022692"/>
    </source>
</evidence>
<comment type="caution">
    <text evidence="6">The sequence shown here is derived from an EMBL/GenBank/DDBJ whole genome shotgun (WGS) entry which is preliminary data.</text>
</comment>
<dbReference type="GO" id="GO:0030150">
    <property type="term" value="P:protein import into mitochondrial matrix"/>
    <property type="evidence" value="ECO:0007669"/>
    <property type="project" value="TreeGrafter"/>
</dbReference>
<gene>
    <name evidence="6" type="ORF">FCM35_KLT13595</name>
</gene>
<accession>A0A833VFB8</accession>
<evidence type="ECO:0000256" key="3">
    <source>
        <dbReference type="ARBA" id="ARBA00022989"/>
    </source>
</evidence>
<evidence type="ECO:0000313" key="6">
    <source>
        <dbReference type="EMBL" id="KAF3322454.1"/>
    </source>
</evidence>
<dbReference type="AlphaFoldDB" id="A0A833VFB8"/>
<comment type="subcellular location">
    <subcellularLocation>
        <location evidence="1">Membrane</location>
        <topology evidence="1">Multi-pass membrane protein</topology>
    </subcellularLocation>
</comment>